<keyword evidence="3" id="KW-1185">Reference proteome</keyword>
<gene>
    <name evidence="2" type="ORF">SCULI_v1c02130</name>
</gene>
<dbReference type="InterPro" id="IPR000600">
    <property type="entry name" value="ROK"/>
</dbReference>
<dbReference type="Gene3D" id="3.30.420.40">
    <property type="match status" value="2"/>
</dbReference>
<dbReference type="HOGENOM" id="CLU_036604_0_2_14"/>
<dbReference type="RefSeq" id="WP_025362796.1">
    <property type="nucleotide sequence ID" value="NZ_CP006681.1"/>
</dbReference>
<sequence length="283" mass="31838">MKIAIDIGGTSTRIAKVIDNKISDLEVFATNAKDFNDTFVTLKKYINKVNDTIELIGICMPGPLDVKNGIVLETPNLKGWKDIKIKELFEQEFKVKVMLENDANVAALGQTVIRKTDNLLYFTVSTGIGSGFVINNKIFTGFSNTACEVANANPQLTSNNDKERTGIEYFASGINIPKQLQKLGLDVKDAREAFEILNSNSNQIVNDFFKEYANRFVQFISTAIYFLNPKIIVLGGSVVENNKEFFEKMWPRIWEVTDDIKYKTQFEFAKDLLDATLLGCVNQ</sequence>
<evidence type="ECO:0000313" key="3">
    <source>
        <dbReference type="Proteomes" id="UP000019267"/>
    </source>
</evidence>
<dbReference type="CDD" id="cd23763">
    <property type="entry name" value="ASKHA_ATPase_ROK"/>
    <property type="match status" value="1"/>
</dbReference>
<proteinExistence type="inferred from homology"/>
<keyword evidence="2" id="KW-0808">Transferase</keyword>
<dbReference type="AlphaFoldDB" id="W6AFR9"/>
<dbReference type="EMBL" id="CP006681">
    <property type="protein sequence ID" value="AHI52554.1"/>
    <property type="molecule type" value="Genomic_DNA"/>
</dbReference>
<keyword evidence="2" id="KW-0418">Kinase</keyword>
<dbReference type="OrthoDB" id="9796533at2"/>
<dbReference type="PANTHER" id="PTHR18964:SF149">
    <property type="entry name" value="BIFUNCTIONAL UDP-N-ACETYLGLUCOSAMINE 2-EPIMERASE_N-ACETYLMANNOSAMINE KINASE"/>
    <property type="match status" value="1"/>
</dbReference>
<name>W6AFR9_9MOLU</name>
<protein>
    <submittedName>
        <fullName evidence="2">Glucokinase</fullName>
    </submittedName>
</protein>
<evidence type="ECO:0000313" key="2">
    <source>
        <dbReference type="EMBL" id="AHI52554.1"/>
    </source>
</evidence>
<reference evidence="2 3" key="1">
    <citation type="journal article" date="2014" name="Genome Biol. Evol.">
        <title>Molecular evolution of the substrate utilization strategies and putative virulence factors in mosquito-associated Spiroplasma species.</title>
        <authorList>
            <person name="Chang T.H."/>
            <person name="Lo W.S."/>
            <person name="Ku C."/>
            <person name="Chen L.L."/>
            <person name="Kuo C.H."/>
        </authorList>
    </citation>
    <scope>NUCLEOTIDE SEQUENCE [LARGE SCALE GENOMIC DNA]</scope>
    <source>
        <strain evidence="2">AES-1</strain>
    </source>
</reference>
<dbReference type="Pfam" id="PF00480">
    <property type="entry name" value="ROK"/>
    <property type="match status" value="1"/>
</dbReference>
<dbReference type="PANTHER" id="PTHR18964">
    <property type="entry name" value="ROK (REPRESSOR, ORF, KINASE) FAMILY"/>
    <property type="match status" value="1"/>
</dbReference>
<dbReference type="PATRIC" id="fig|1276246.3.peg.212"/>
<dbReference type="SUPFAM" id="SSF53067">
    <property type="entry name" value="Actin-like ATPase domain"/>
    <property type="match status" value="1"/>
</dbReference>
<accession>W6AFR9</accession>
<dbReference type="GO" id="GO:0016301">
    <property type="term" value="F:kinase activity"/>
    <property type="evidence" value="ECO:0007669"/>
    <property type="project" value="UniProtKB-KW"/>
</dbReference>
<organism evidence="2 3">
    <name type="scientific">Spiroplasma culicicola AES-1</name>
    <dbReference type="NCBI Taxonomy" id="1276246"/>
    <lineage>
        <taxon>Bacteria</taxon>
        <taxon>Bacillati</taxon>
        <taxon>Mycoplasmatota</taxon>
        <taxon>Mollicutes</taxon>
        <taxon>Entomoplasmatales</taxon>
        <taxon>Spiroplasmataceae</taxon>
        <taxon>Spiroplasma</taxon>
    </lineage>
</organism>
<dbReference type="STRING" id="1276246.SCULI_v1c02130"/>
<dbReference type="Proteomes" id="UP000019267">
    <property type="component" value="Chromosome"/>
</dbReference>
<dbReference type="eggNOG" id="COG1940">
    <property type="taxonomic scope" value="Bacteria"/>
</dbReference>
<dbReference type="InterPro" id="IPR043129">
    <property type="entry name" value="ATPase_NBD"/>
</dbReference>
<comment type="similarity">
    <text evidence="1">Belongs to the ROK (NagC/XylR) family.</text>
</comment>
<evidence type="ECO:0000256" key="1">
    <source>
        <dbReference type="ARBA" id="ARBA00006479"/>
    </source>
</evidence>
<dbReference type="KEGG" id="scq:SCULI_v1c02130"/>